<dbReference type="AlphaFoldDB" id="C5BSH9"/>
<dbReference type="PANTHER" id="PTHR30433:SF3">
    <property type="entry name" value="MOTILITY PROTEIN A"/>
    <property type="match status" value="1"/>
</dbReference>
<accession>C5BSH9</accession>
<comment type="subcellular location">
    <subcellularLocation>
        <location evidence="1">Cell membrane</location>
        <topology evidence="1">Multi-pass membrane protein</topology>
    </subcellularLocation>
    <subcellularLocation>
        <location evidence="7">Membrane</location>
        <topology evidence="7">Multi-pass membrane protein</topology>
    </subcellularLocation>
</comment>
<evidence type="ECO:0000259" key="10">
    <source>
        <dbReference type="Pfam" id="PF20560"/>
    </source>
</evidence>
<reference evidence="11 12" key="1">
    <citation type="journal article" date="2009" name="PLoS ONE">
        <title>The complete genome of Teredinibacter turnerae T7901: an intracellular endosymbiont of marine wood-boring bivalves (shipworms).</title>
        <authorList>
            <person name="Yang J.C."/>
            <person name="Madupu R."/>
            <person name="Durkin A.S."/>
            <person name="Ekborg N.A."/>
            <person name="Pedamallu C.S."/>
            <person name="Hostetler J.B."/>
            <person name="Radune D."/>
            <person name="Toms B.S."/>
            <person name="Henrissat B."/>
            <person name="Coutinho P.M."/>
            <person name="Schwarz S."/>
            <person name="Field L."/>
            <person name="Trindade-Silva A.E."/>
            <person name="Soares C.A.G."/>
            <person name="Elshahawi S."/>
            <person name="Hanora A."/>
            <person name="Schmidt E.W."/>
            <person name="Haygood M.G."/>
            <person name="Posfai J."/>
            <person name="Benner J."/>
            <person name="Madinger C."/>
            <person name="Nove J."/>
            <person name="Anton B."/>
            <person name="Chaudhary K."/>
            <person name="Foster J."/>
            <person name="Holman A."/>
            <person name="Kumar S."/>
            <person name="Lessard P.A."/>
            <person name="Luyten Y.A."/>
            <person name="Slatko B."/>
            <person name="Wood N."/>
            <person name="Wu B."/>
            <person name="Teplitski M."/>
            <person name="Mougous J.D."/>
            <person name="Ward N."/>
            <person name="Eisen J.A."/>
            <person name="Badger J.H."/>
            <person name="Distel D.L."/>
        </authorList>
    </citation>
    <scope>NUCLEOTIDE SEQUENCE [LARGE SCALE GENOMIC DNA]</scope>
    <source>
        <strain evidence="12">ATCC 39867 / T7901</strain>
    </source>
</reference>
<evidence type="ECO:0000256" key="8">
    <source>
        <dbReference type="SAM" id="Phobius"/>
    </source>
</evidence>
<dbReference type="PANTHER" id="PTHR30433">
    <property type="entry name" value="CHEMOTAXIS PROTEIN MOTA"/>
    <property type="match status" value="1"/>
</dbReference>
<dbReference type="GO" id="GO:0015031">
    <property type="term" value="P:protein transport"/>
    <property type="evidence" value="ECO:0007669"/>
    <property type="project" value="UniProtKB-KW"/>
</dbReference>
<dbReference type="InterPro" id="IPR002898">
    <property type="entry name" value="MotA_ExbB_proton_chnl"/>
</dbReference>
<evidence type="ECO:0000256" key="3">
    <source>
        <dbReference type="ARBA" id="ARBA00022692"/>
    </source>
</evidence>
<feature type="domain" description="Motility protein A N-terminal" evidence="10">
    <location>
        <begin position="7"/>
        <end position="73"/>
    </location>
</feature>
<evidence type="ECO:0000256" key="7">
    <source>
        <dbReference type="RuleBase" id="RU004057"/>
    </source>
</evidence>
<evidence type="ECO:0000256" key="2">
    <source>
        <dbReference type="ARBA" id="ARBA00022475"/>
    </source>
</evidence>
<evidence type="ECO:0000256" key="4">
    <source>
        <dbReference type="ARBA" id="ARBA00022779"/>
    </source>
</evidence>
<dbReference type="Pfam" id="PF01618">
    <property type="entry name" value="MotA_ExbB"/>
    <property type="match status" value="1"/>
</dbReference>
<dbReference type="KEGG" id="ttu:TERTU_1370"/>
<protein>
    <submittedName>
        <fullName evidence="11">Transporter, MotA/TolQ/ExbB proton channel family</fullName>
    </submittedName>
</protein>
<evidence type="ECO:0000256" key="5">
    <source>
        <dbReference type="ARBA" id="ARBA00022989"/>
    </source>
</evidence>
<evidence type="ECO:0000259" key="9">
    <source>
        <dbReference type="Pfam" id="PF01618"/>
    </source>
</evidence>
<keyword evidence="7" id="KW-0653">Protein transport</keyword>
<dbReference type="eggNOG" id="COG1291">
    <property type="taxonomic scope" value="Bacteria"/>
</dbReference>
<comment type="similarity">
    <text evidence="7">Belongs to the exbB/tolQ family.</text>
</comment>
<evidence type="ECO:0000313" key="12">
    <source>
        <dbReference type="Proteomes" id="UP000009080"/>
    </source>
</evidence>
<evidence type="ECO:0000256" key="1">
    <source>
        <dbReference type="ARBA" id="ARBA00004651"/>
    </source>
</evidence>
<feature type="transmembrane region" description="Helical" evidence="8">
    <location>
        <begin position="182"/>
        <end position="204"/>
    </location>
</feature>
<keyword evidence="12" id="KW-1185">Reference proteome</keyword>
<evidence type="ECO:0000313" key="11">
    <source>
        <dbReference type="EMBL" id="ACR11161.1"/>
    </source>
</evidence>
<keyword evidence="6 8" id="KW-0472">Membrane</keyword>
<feature type="domain" description="MotA/TolQ/ExbB proton channel" evidence="9">
    <location>
        <begin position="101"/>
        <end position="219"/>
    </location>
</feature>
<feature type="transmembrane region" description="Helical" evidence="8">
    <location>
        <begin position="34"/>
        <end position="56"/>
    </location>
</feature>
<dbReference type="GO" id="GO:0005886">
    <property type="term" value="C:plasma membrane"/>
    <property type="evidence" value="ECO:0007669"/>
    <property type="project" value="UniProtKB-SubCell"/>
</dbReference>
<dbReference type="GO" id="GO:0071978">
    <property type="term" value="P:bacterial-type flagellum-dependent swarming motility"/>
    <property type="evidence" value="ECO:0007669"/>
    <property type="project" value="InterPro"/>
</dbReference>
<dbReference type="Proteomes" id="UP000009080">
    <property type="component" value="Chromosome"/>
</dbReference>
<proteinExistence type="inferred from homology"/>
<dbReference type="RefSeq" id="WP_015817273.1">
    <property type="nucleotide sequence ID" value="NC_012997.1"/>
</dbReference>
<dbReference type="NCBIfam" id="NF006583">
    <property type="entry name" value="PRK09109.1"/>
    <property type="match status" value="1"/>
</dbReference>
<name>C5BSH9_TERTT</name>
<keyword evidence="4" id="KW-0283">Flagellar rotation</keyword>
<evidence type="ECO:0000256" key="6">
    <source>
        <dbReference type="ARBA" id="ARBA00023136"/>
    </source>
</evidence>
<keyword evidence="7" id="KW-0813">Transport</keyword>
<dbReference type="OrthoDB" id="9806929at2"/>
<gene>
    <name evidence="11" type="ordered locus">TERTU_1370</name>
</gene>
<keyword evidence="5 8" id="KW-1133">Transmembrane helix</keyword>
<dbReference type="Pfam" id="PF20560">
    <property type="entry name" value="MotA_N"/>
    <property type="match status" value="1"/>
</dbReference>
<dbReference type="HOGENOM" id="CLU_079895_0_0_6"/>
<feature type="transmembrane region" description="Helical" evidence="8">
    <location>
        <begin position="151"/>
        <end position="170"/>
    </location>
</feature>
<organism evidence="11 12">
    <name type="scientific">Teredinibacter turnerae (strain ATCC 39867 / T7901)</name>
    <dbReference type="NCBI Taxonomy" id="377629"/>
    <lineage>
        <taxon>Bacteria</taxon>
        <taxon>Pseudomonadati</taxon>
        <taxon>Pseudomonadota</taxon>
        <taxon>Gammaproteobacteria</taxon>
        <taxon>Cellvibrionales</taxon>
        <taxon>Cellvibrionaceae</taxon>
        <taxon>Teredinibacter</taxon>
    </lineage>
</organism>
<dbReference type="InterPro" id="IPR046786">
    <property type="entry name" value="MotA_N"/>
</dbReference>
<keyword evidence="3 8" id="KW-0812">Transmembrane</keyword>
<dbReference type="EMBL" id="CP001614">
    <property type="protein sequence ID" value="ACR11161.1"/>
    <property type="molecule type" value="Genomic_DNA"/>
</dbReference>
<dbReference type="STRING" id="377629.TERTU_1370"/>
<keyword evidence="2" id="KW-1003">Cell membrane</keyword>
<sequence>MDLLSVLGVVIGFAALLGGNFIEGGSWGSLANGPAALIVIGGTIGAAMLQTPMAGLKRALSLFKWIFKPPRVQFKQGITRVVGWAKSARRDGLLGLENIAERERDKFCRKGLQLLVDGSEPEVIRHVLETDLIVAEQRDSEAVQFYESMGGYAPTIGIIGAVMGLIHVMQHLSNPAELGPGIAIAFVATIYGVAFANLLLLPIANKLKACIRQQSQYRELLIEGIISIADGENPRAIEMKLSGYLH</sequence>
<dbReference type="InterPro" id="IPR047055">
    <property type="entry name" value="MotA-like"/>
</dbReference>
<dbReference type="GO" id="GO:0006935">
    <property type="term" value="P:chemotaxis"/>
    <property type="evidence" value="ECO:0007669"/>
    <property type="project" value="InterPro"/>
</dbReference>